<reference evidence="2" key="1">
    <citation type="submission" date="2023-01" db="EMBL/GenBank/DDBJ databases">
        <title>Genome assembly of the deep-sea coral Lophelia pertusa.</title>
        <authorList>
            <person name="Herrera S."/>
            <person name="Cordes E."/>
        </authorList>
    </citation>
    <scope>NUCLEOTIDE SEQUENCE</scope>
    <source>
        <strain evidence="2">USNM1676648</strain>
        <tissue evidence="2">Polyp</tissue>
    </source>
</reference>
<evidence type="ECO:0000313" key="2">
    <source>
        <dbReference type="EMBL" id="KAJ7388860.1"/>
    </source>
</evidence>
<name>A0A9X0D6R0_9CNID</name>
<sequence>MVQGGGKKDKQCEWRKKVQVAQMKRKEQAMRIKVQVNEEEVCQSRLPSKSLFEQGNYTPRLKKGRQSLPGHRPQSDRKVGDRTSDRYIPENKTARERPAGKVRNSLNAPHVTSCNLTQLATNAQKRWHLKGSIKNVQTGDHLYLSFYHAMVIKLNDVGKMQVNLNKCTKAELEMAILTSVKKRFGCQRKTWLSKDVHYHEGNYQASACHELTDEEVKVVESGYPKQFLHNQNFQYLVPMYNQSRPKSKDQNSKAMLEKDFEAYWHGHQDRKLSSDHLQARLREVEVS</sequence>
<accession>A0A9X0D6R0</accession>
<comment type="caution">
    <text evidence="2">The sequence shown here is derived from an EMBL/GenBank/DDBJ whole genome shotgun (WGS) entry which is preliminary data.</text>
</comment>
<keyword evidence="3" id="KW-1185">Reference proteome</keyword>
<organism evidence="2 3">
    <name type="scientific">Desmophyllum pertusum</name>
    <dbReference type="NCBI Taxonomy" id="174260"/>
    <lineage>
        <taxon>Eukaryota</taxon>
        <taxon>Metazoa</taxon>
        <taxon>Cnidaria</taxon>
        <taxon>Anthozoa</taxon>
        <taxon>Hexacorallia</taxon>
        <taxon>Scleractinia</taxon>
        <taxon>Caryophylliina</taxon>
        <taxon>Caryophylliidae</taxon>
        <taxon>Desmophyllum</taxon>
    </lineage>
</organism>
<protein>
    <submittedName>
        <fullName evidence="2">Uncharacterized protein</fullName>
    </submittedName>
</protein>
<evidence type="ECO:0000256" key="1">
    <source>
        <dbReference type="SAM" id="MobiDB-lite"/>
    </source>
</evidence>
<evidence type="ECO:0000313" key="3">
    <source>
        <dbReference type="Proteomes" id="UP001163046"/>
    </source>
</evidence>
<feature type="compositionally biased region" description="Basic and acidic residues" evidence="1">
    <location>
        <begin position="73"/>
        <end position="99"/>
    </location>
</feature>
<dbReference type="EMBL" id="MU825448">
    <property type="protein sequence ID" value="KAJ7388860.1"/>
    <property type="molecule type" value="Genomic_DNA"/>
</dbReference>
<dbReference type="Proteomes" id="UP001163046">
    <property type="component" value="Unassembled WGS sequence"/>
</dbReference>
<gene>
    <name evidence="2" type="ORF">OS493_035200</name>
</gene>
<proteinExistence type="predicted"/>
<feature type="region of interest" description="Disordered" evidence="1">
    <location>
        <begin position="52"/>
        <end position="107"/>
    </location>
</feature>
<dbReference type="AlphaFoldDB" id="A0A9X0D6R0"/>